<dbReference type="Proteomes" id="UP000595197">
    <property type="component" value="Plasmid pTT6-1"/>
</dbReference>
<dbReference type="PANTHER" id="PTHR43014:SF2">
    <property type="entry name" value="MERCURIC REDUCTASE"/>
    <property type="match status" value="1"/>
</dbReference>
<organism evidence="12 13">
    <name type="scientific">Skermanella cutis</name>
    <dbReference type="NCBI Taxonomy" id="2775420"/>
    <lineage>
        <taxon>Bacteria</taxon>
        <taxon>Pseudomonadati</taxon>
        <taxon>Pseudomonadota</taxon>
        <taxon>Alphaproteobacteria</taxon>
        <taxon>Rhodospirillales</taxon>
        <taxon>Azospirillaceae</taxon>
        <taxon>Skermanella</taxon>
    </lineage>
</organism>
<dbReference type="InterPro" id="IPR001100">
    <property type="entry name" value="Pyr_nuc-diS_OxRdtase"/>
</dbReference>
<evidence type="ECO:0000313" key="12">
    <source>
        <dbReference type="EMBL" id="QQP92951.1"/>
    </source>
</evidence>
<accession>A0ABX7BEX4</accession>
<dbReference type="SUPFAM" id="SSF55424">
    <property type="entry name" value="FAD/NAD-linked reductases, dimerisation (C-terminal) domain"/>
    <property type="match status" value="1"/>
</dbReference>
<geneLocation type="plasmid" evidence="12 13">
    <name>pTT6-1</name>
</geneLocation>
<keyword evidence="4 9" id="KW-0274">FAD</keyword>
<dbReference type="InterPro" id="IPR016156">
    <property type="entry name" value="FAD/NAD-linked_Rdtase_dimer_sf"/>
</dbReference>
<dbReference type="PROSITE" id="PS00076">
    <property type="entry name" value="PYRIDINE_REDOX_1"/>
    <property type="match status" value="1"/>
</dbReference>
<dbReference type="PIRSF" id="PIRSF000350">
    <property type="entry name" value="Mercury_reductase_MerA"/>
    <property type="match status" value="1"/>
</dbReference>
<dbReference type="SUPFAM" id="SSF51905">
    <property type="entry name" value="FAD/NAD(P)-binding domain"/>
    <property type="match status" value="1"/>
</dbReference>
<evidence type="ECO:0000256" key="9">
    <source>
        <dbReference type="RuleBase" id="RU003691"/>
    </source>
</evidence>
<dbReference type="Pfam" id="PF02852">
    <property type="entry name" value="Pyr_redox_dim"/>
    <property type="match status" value="1"/>
</dbReference>
<dbReference type="NCBIfam" id="NF004992">
    <property type="entry name" value="PRK06370.1-4"/>
    <property type="match status" value="1"/>
</dbReference>
<comment type="similarity">
    <text evidence="2 9">Belongs to the class-I pyridine nucleotide-disulfide oxidoreductase family.</text>
</comment>
<evidence type="ECO:0000313" key="13">
    <source>
        <dbReference type="Proteomes" id="UP000595197"/>
    </source>
</evidence>
<dbReference type="InterPro" id="IPR023753">
    <property type="entry name" value="FAD/NAD-binding_dom"/>
</dbReference>
<gene>
    <name evidence="12" type="ORF">IGS68_31450</name>
</gene>
<evidence type="ECO:0000256" key="1">
    <source>
        <dbReference type="ARBA" id="ARBA00001974"/>
    </source>
</evidence>
<feature type="domain" description="FAD/NAD(P)-binding" evidence="11">
    <location>
        <begin position="6"/>
        <end position="324"/>
    </location>
</feature>
<name>A0ABX7BEX4_9PROT</name>
<evidence type="ECO:0000256" key="6">
    <source>
        <dbReference type="ARBA" id="ARBA00023002"/>
    </source>
</evidence>
<evidence type="ECO:0000256" key="3">
    <source>
        <dbReference type="ARBA" id="ARBA00022630"/>
    </source>
</evidence>
<protein>
    <submittedName>
        <fullName evidence="12">FAD-containing oxidoreductase</fullName>
    </submittedName>
</protein>
<dbReference type="InterPro" id="IPR036188">
    <property type="entry name" value="FAD/NAD-bd_sf"/>
</dbReference>
<keyword evidence="5" id="KW-0521">NADP</keyword>
<proteinExistence type="inferred from homology"/>
<keyword evidence="6 9" id="KW-0560">Oxidoreductase</keyword>
<dbReference type="InterPro" id="IPR004099">
    <property type="entry name" value="Pyr_nucl-diS_OxRdtase_dimer"/>
</dbReference>
<keyword evidence="13" id="KW-1185">Reference proteome</keyword>
<dbReference type="Gene3D" id="3.50.50.60">
    <property type="entry name" value="FAD/NAD(P)-binding domain"/>
    <property type="match status" value="2"/>
</dbReference>
<feature type="domain" description="Pyridine nucleotide-disulphide oxidoreductase dimerisation" evidence="10">
    <location>
        <begin position="349"/>
        <end position="455"/>
    </location>
</feature>
<dbReference type="EMBL" id="CP067421">
    <property type="protein sequence ID" value="QQP92951.1"/>
    <property type="molecule type" value="Genomic_DNA"/>
</dbReference>
<evidence type="ECO:0000256" key="5">
    <source>
        <dbReference type="ARBA" id="ARBA00022857"/>
    </source>
</evidence>
<evidence type="ECO:0000256" key="4">
    <source>
        <dbReference type="ARBA" id="ARBA00022827"/>
    </source>
</evidence>
<dbReference type="Gene3D" id="3.30.390.30">
    <property type="match status" value="1"/>
</dbReference>
<dbReference type="InterPro" id="IPR012999">
    <property type="entry name" value="Pyr_OxRdtase_I_AS"/>
</dbReference>
<reference evidence="12" key="1">
    <citation type="submission" date="2021-02" db="EMBL/GenBank/DDBJ databases">
        <title>Skermanella TT6 skin isolate.</title>
        <authorList>
            <person name="Lee K."/>
            <person name="Ganzorig M."/>
        </authorList>
    </citation>
    <scope>NUCLEOTIDE SEQUENCE</scope>
    <source>
        <strain evidence="12">TT6</strain>
    </source>
</reference>
<dbReference type="PRINTS" id="PR00368">
    <property type="entry name" value="FADPNR"/>
</dbReference>
<keyword evidence="12" id="KW-0614">Plasmid</keyword>
<evidence type="ECO:0000256" key="2">
    <source>
        <dbReference type="ARBA" id="ARBA00007532"/>
    </source>
</evidence>
<evidence type="ECO:0000256" key="8">
    <source>
        <dbReference type="ARBA" id="ARBA00023284"/>
    </source>
</evidence>
<dbReference type="RefSeq" id="WP_201082247.1">
    <property type="nucleotide sequence ID" value="NZ_CP067421.1"/>
</dbReference>
<keyword evidence="8 9" id="KW-0676">Redox-active center</keyword>
<dbReference type="Pfam" id="PF07992">
    <property type="entry name" value="Pyr_redox_2"/>
    <property type="match status" value="1"/>
</dbReference>
<keyword evidence="3 9" id="KW-0285">Flavoprotein</keyword>
<evidence type="ECO:0000259" key="11">
    <source>
        <dbReference type="Pfam" id="PF07992"/>
    </source>
</evidence>
<dbReference type="PRINTS" id="PR00411">
    <property type="entry name" value="PNDRDTASEI"/>
</dbReference>
<evidence type="ECO:0000256" key="7">
    <source>
        <dbReference type="ARBA" id="ARBA00023157"/>
    </source>
</evidence>
<dbReference type="PANTHER" id="PTHR43014">
    <property type="entry name" value="MERCURIC REDUCTASE"/>
    <property type="match status" value="1"/>
</dbReference>
<comment type="cofactor">
    <cofactor evidence="1">
        <name>FAD</name>
        <dbReference type="ChEBI" id="CHEBI:57692"/>
    </cofactor>
</comment>
<evidence type="ECO:0000259" key="10">
    <source>
        <dbReference type="Pfam" id="PF02852"/>
    </source>
</evidence>
<sequence>MARTFDAIIIGSGQAGPFLAVRLAQAGMRTAVIEREHLGGTCVNDGCIPTKTLVASARVAHLARRAADYGVVTGGEVRVDMKAVKERKDRIVQASLDSLAAWLGGTENLTLVWGSARFTGPREVEVNGETLTAPRIFINTGGRPAVPDWPGLSGVPFLTNTSMMTLDALPEHLVVAGGSYIGLEFAQMYRRFGSRVTVVEYADRLIAREDPEVSDAVRGILAAEGIDIHLGVRDIAVGKRGSGIRLTATAGGSPVGIDGSHLLLAVGRVPNTDGLNLEAPGVAVDKRGFIQVDDQLRASVEEGGAGGIWALGDVNGRGAFTHTSYNDFEIVAANLLDGDPRRVSDRITAYALFTDPPLGRVGMTEAEVRATGRPALKGVLPMTRVGRAKERGETQGFMKVLVDRETRLILGAALLCIEGDEIVHSLLDVMAAKAPYTVIQRCVHIHPTVSELIPTLLGSLKPLE</sequence>
<keyword evidence="7" id="KW-1015">Disulfide bond</keyword>